<organism evidence="2 3">
    <name type="scientific">Trichinella zimbabwensis</name>
    <dbReference type="NCBI Taxonomy" id="268475"/>
    <lineage>
        <taxon>Eukaryota</taxon>
        <taxon>Metazoa</taxon>
        <taxon>Ecdysozoa</taxon>
        <taxon>Nematoda</taxon>
        <taxon>Enoplea</taxon>
        <taxon>Dorylaimia</taxon>
        <taxon>Trichinellida</taxon>
        <taxon>Trichinellidae</taxon>
        <taxon>Trichinella</taxon>
    </lineage>
</organism>
<evidence type="ECO:0000256" key="1">
    <source>
        <dbReference type="SAM" id="Phobius"/>
    </source>
</evidence>
<comment type="caution">
    <text evidence="2">The sequence shown here is derived from an EMBL/GenBank/DDBJ whole genome shotgun (WGS) entry which is preliminary data.</text>
</comment>
<keyword evidence="3" id="KW-1185">Reference proteome</keyword>
<accession>A0A0V1GJW5</accession>
<gene>
    <name evidence="2" type="ORF">T11_4780</name>
</gene>
<keyword evidence="1" id="KW-1133">Transmembrane helix</keyword>
<feature type="transmembrane region" description="Helical" evidence="1">
    <location>
        <begin position="29"/>
        <end position="48"/>
    </location>
</feature>
<reference evidence="2 3" key="1">
    <citation type="submission" date="2015-01" db="EMBL/GenBank/DDBJ databases">
        <title>Evolution of Trichinella species and genotypes.</title>
        <authorList>
            <person name="Korhonen P.K."/>
            <person name="Edoardo P."/>
            <person name="Giuseppe L.R."/>
            <person name="Gasser R.B."/>
        </authorList>
    </citation>
    <scope>NUCLEOTIDE SEQUENCE [LARGE SCALE GENOMIC DNA]</scope>
    <source>
        <strain evidence="2">ISS1029</strain>
    </source>
</reference>
<dbReference type="EMBL" id="JYDP01001299">
    <property type="protein sequence ID" value="KRY98559.1"/>
    <property type="molecule type" value="Genomic_DNA"/>
</dbReference>
<sequence length="49" mass="6035">MIQRLRQYLGKYAFMARATRNFMGYRLGCFRIFGESFFFVIFAFFVIFR</sequence>
<evidence type="ECO:0000313" key="2">
    <source>
        <dbReference type="EMBL" id="KRY98559.1"/>
    </source>
</evidence>
<evidence type="ECO:0000313" key="3">
    <source>
        <dbReference type="Proteomes" id="UP000055024"/>
    </source>
</evidence>
<dbReference type="AlphaFoldDB" id="A0A0V1GJW5"/>
<keyword evidence="1" id="KW-0472">Membrane</keyword>
<proteinExistence type="predicted"/>
<protein>
    <submittedName>
        <fullName evidence="2">Uncharacterized protein</fullName>
    </submittedName>
</protein>
<dbReference type="Proteomes" id="UP000055024">
    <property type="component" value="Unassembled WGS sequence"/>
</dbReference>
<name>A0A0V1GJW5_9BILA</name>
<keyword evidence="1" id="KW-0812">Transmembrane</keyword>